<evidence type="ECO:0008006" key="3">
    <source>
        <dbReference type="Google" id="ProtNLM"/>
    </source>
</evidence>
<evidence type="ECO:0000313" key="1">
    <source>
        <dbReference type="EMBL" id="CCA74469.1"/>
    </source>
</evidence>
<keyword evidence="2" id="KW-1185">Reference proteome</keyword>
<gene>
    <name evidence="1" type="ORF">PIIN_08422</name>
</gene>
<reference evidence="1 2" key="1">
    <citation type="journal article" date="2011" name="PLoS Pathog.">
        <title>Endophytic Life Strategies Decoded by Genome and Transcriptome Analyses of the Mutualistic Root Symbiont Piriformospora indica.</title>
        <authorList>
            <person name="Zuccaro A."/>
            <person name="Lahrmann U."/>
            <person name="Guldener U."/>
            <person name="Langen G."/>
            <person name="Pfiffi S."/>
            <person name="Biedenkopf D."/>
            <person name="Wong P."/>
            <person name="Samans B."/>
            <person name="Grimm C."/>
            <person name="Basiewicz M."/>
            <person name="Murat C."/>
            <person name="Martin F."/>
            <person name="Kogel K.H."/>
        </authorList>
    </citation>
    <scope>NUCLEOTIDE SEQUENCE [LARGE SCALE GENOMIC DNA]</scope>
    <source>
        <strain evidence="1 2">DSM 11827</strain>
    </source>
</reference>
<dbReference type="SUPFAM" id="SSF52047">
    <property type="entry name" value="RNI-like"/>
    <property type="match status" value="1"/>
</dbReference>
<dbReference type="Proteomes" id="UP000007148">
    <property type="component" value="Unassembled WGS sequence"/>
</dbReference>
<dbReference type="AlphaFoldDB" id="G4TT26"/>
<dbReference type="HOGENOM" id="CLU_577602_0_0_1"/>
<protein>
    <recommendedName>
        <fullName evidence="3">F-box domain-containing protein</fullName>
    </recommendedName>
</protein>
<dbReference type="OrthoDB" id="3133324at2759"/>
<comment type="caution">
    <text evidence="1">The sequence shown here is derived from an EMBL/GenBank/DDBJ whole genome shotgun (WGS) entry which is preliminary data.</text>
</comment>
<name>G4TT26_SERID</name>
<evidence type="ECO:0000313" key="2">
    <source>
        <dbReference type="Proteomes" id="UP000007148"/>
    </source>
</evidence>
<organism evidence="1 2">
    <name type="scientific">Serendipita indica (strain DSM 11827)</name>
    <name type="common">Root endophyte fungus</name>
    <name type="synonym">Piriformospora indica</name>
    <dbReference type="NCBI Taxonomy" id="1109443"/>
    <lineage>
        <taxon>Eukaryota</taxon>
        <taxon>Fungi</taxon>
        <taxon>Dikarya</taxon>
        <taxon>Basidiomycota</taxon>
        <taxon>Agaricomycotina</taxon>
        <taxon>Agaricomycetes</taxon>
        <taxon>Sebacinales</taxon>
        <taxon>Serendipitaceae</taxon>
        <taxon>Serendipita</taxon>
    </lineage>
</organism>
<sequence>MPILLQGFTSDETTLSRPLRLNGFDEEDAPGWVRWHTEDARVIQATSNSVTSLPFEIWVEILFYVGLTALDPYDMDNLDTLPVQLRLTDWRTGNPQLQNWKDLRCVCRMWYRILETWTRTMLVFDGNKPVLKPHNQLVSRVHIEGNDAAILEFTTFQRPADVFRQITTLSFAFPSLEPSGVTKILLLGRSLPNIRNLSLDTLCKVQDLWTRLETGFPHLLVLRLSHIKCESGGTFRLNHLQLFILHSYIHNPPAFSFPSLRHLWAKTYCHNTQLERDHRQQLISGLGLSYYHLAHHIDGPNFWEAFPNVRLIATKPGSLKEIMTSARCLGSGRSFPSRGHPIVHLTLILDPTPWSNPSDTMRTLCEILDQWPLQRLSIDKQGLTPWEIFWIKKKCMARGVAWTPLPPKSCKEHYSTAFNVGMIVIRWFMSLRPVHYGLSKLASLVLPSTLWPQHPSEAGRLTRLKLRLHQLFR</sequence>
<accession>G4TT26</accession>
<dbReference type="InParanoid" id="G4TT26"/>
<dbReference type="EMBL" id="CAFZ01000316">
    <property type="protein sequence ID" value="CCA74469.1"/>
    <property type="molecule type" value="Genomic_DNA"/>
</dbReference>
<proteinExistence type="predicted"/>